<protein>
    <submittedName>
        <fullName evidence="1">Uncharacterized protein</fullName>
    </submittedName>
</protein>
<proteinExistence type="predicted"/>
<comment type="caution">
    <text evidence="1">The sequence shown here is derived from an EMBL/GenBank/DDBJ whole genome shotgun (WGS) entry which is preliminary data.</text>
</comment>
<reference evidence="1" key="1">
    <citation type="submission" date="2022-07" db="EMBL/GenBank/DDBJ databases">
        <title>Phylogenomic reconstructions and comparative analyses of Kickxellomycotina fungi.</title>
        <authorList>
            <person name="Reynolds N.K."/>
            <person name="Stajich J.E."/>
            <person name="Barry K."/>
            <person name="Grigoriev I.V."/>
            <person name="Crous P."/>
            <person name="Smith M.E."/>
        </authorList>
    </citation>
    <scope>NUCLEOTIDE SEQUENCE</scope>
    <source>
        <strain evidence="1">BCRC 34780</strain>
    </source>
</reference>
<feature type="non-terminal residue" evidence="1">
    <location>
        <position position="1"/>
    </location>
</feature>
<evidence type="ECO:0000313" key="2">
    <source>
        <dbReference type="Proteomes" id="UP001140087"/>
    </source>
</evidence>
<dbReference type="EMBL" id="JANBUN010003391">
    <property type="protein sequence ID" value="KAJ2790985.1"/>
    <property type="molecule type" value="Genomic_DNA"/>
</dbReference>
<accession>A0ACC1KK83</accession>
<gene>
    <name evidence="1" type="ORF">H4R21_006402</name>
</gene>
<name>A0ACC1KK83_9FUNG</name>
<sequence length="349" mass="38530">AYSDGAYGGGGGGGGASIGMYGDTGLTTEAGSDVDAALHKVPLAERRVLFMGLPRSGKTSIIKVVLEDEMAYDTLALLPTQQRTEHQMLAGITVYDFPGIDDYSESPYYIDPEVYVGEHTVVAYVIDSQSDIQSSITTLLSVIRQAQAANYDITINVLINKIDGLSDELKQDIQHDIQQRVLKNMSYDGLNPNHINFALTTIYNESIREAFSRVIQYLVPQHSSLEAILNSFCSKSSLEKVFLFDIHTKIYIATDLSPASSQRYHFACKTIDVLEDMTNLCAQYAPDGDDDRLLQRINVTLEGFDSVFIFQVTPNLILFCSGSPQVIRQTSLLDFNASKVAKAIRQILQ</sequence>
<evidence type="ECO:0000313" key="1">
    <source>
        <dbReference type="EMBL" id="KAJ2790985.1"/>
    </source>
</evidence>
<dbReference type="Proteomes" id="UP001140087">
    <property type="component" value="Unassembled WGS sequence"/>
</dbReference>
<keyword evidence="2" id="KW-1185">Reference proteome</keyword>
<organism evidence="1 2">
    <name type="scientific">Coemansia helicoidea</name>
    <dbReference type="NCBI Taxonomy" id="1286919"/>
    <lineage>
        <taxon>Eukaryota</taxon>
        <taxon>Fungi</taxon>
        <taxon>Fungi incertae sedis</taxon>
        <taxon>Zoopagomycota</taxon>
        <taxon>Kickxellomycotina</taxon>
        <taxon>Kickxellomycetes</taxon>
        <taxon>Kickxellales</taxon>
        <taxon>Kickxellaceae</taxon>
        <taxon>Coemansia</taxon>
    </lineage>
</organism>